<keyword evidence="2" id="KW-0812">Transmembrane</keyword>
<keyword evidence="2" id="KW-1133">Transmembrane helix</keyword>
<protein>
    <recommendedName>
        <fullName evidence="5">DUF3332 family protein</fullName>
    </recommendedName>
</protein>
<keyword evidence="2" id="KW-0472">Membrane</keyword>
<dbReference type="EMBL" id="GG693871">
    <property type="protein sequence ID" value="EES52902.1"/>
    <property type="molecule type" value="Genomic_DNA"/>
</dbReference>
<sequence>MGQKAIRRWGMALAFAGLTTVMSGCYGQFALVDTLYKANGNVENKWARSGLTALLVILPVYEFAGLGDVIIFNPIEFWTHVNPVTNKPSVASDRTVGPGVDPTKTPDGWLSKNNTSGQKVVMAWHYDRATQKLSAIGIARGANGKTNVTLYRSRWAKSGQTMAGPQVTAVTFDHGHPVTKMAGTGAI</sequence>
<accession>C6HWU2</accession>
<dbReference type="Proteomes" id="UP000009374">
    <property type="component" value="Unassembled WGS sequence"/>
</dbReference>
<organism evidence="3 4">
    <name type="scientific">Leptospirillum ferrodiazotrophum</name>
    <dbReference type="NCBI Taxonomy" id="412449"/>
    <lineage>
        <taxon>Bacteria</taxon>
        <taxon>Pseudomonadati</taxon>
        <taxon>Nitrospirota</taxon>
        <taxon>Nitrospiria</taxon>
        <taxon>Nitrospirales</taxon>
        <taxon>Nitrospiraceae</taxon>
        <taxon>Leptospirillum</taxon>
    </lineage>
</organism>
<evidence type="ECO:0008006" key="5">
    <source>
        <dbReference type="Google" id="ProtNLM"/>
    </source>
</evidence>
<dbReference type="PROSITE" id="PS51257">
    <property type="entry name" value="PROKAR_LIPOPROTEIN"/>
    <property type="match status" value="1"/>
</dbReference>
<evidence type="ECO:0000313" key="3">
    <source>
        <dbReference type="EMBL" id="EES52902.1"/>
    </source>
</evidence>
<dbReference type="AlphaFoldDB" id="C6HWU2"/>
<dbReference type="Pfam" id="PF11810">
    <property type="entry name" value="DUF3332"/>
    <property type="match status" value="1"/>
</dbReference>
<feature type="region of interest" description="Disordered" evidence="1">
    <location>
        <begin position="89"/>
        <end position="112"/>
    </location>
</feature>
<proteinExistence type="predicted"/>
<keyword evidence="4" id="KW-1185">Reference proteome</keyword>
<reference evidence="3 4" key="1">
    <citation type="journal article" date="2009" name="Appl. Environ. Microbiol.">
        <title>Community genomic and proteomic analyses of chemoautotrophic iron-oxidizing "Leptospirillum rubarum" (Group II) and "Leptospirillum ferrodiazotrophum" (Group III) bacteria in acid mine drainage biofilms.</title>
        <authorList>
            <person name="Goltsman D.S."/>
            <person name="Denef V.J."/>
            <person name="Singer S.W."/>
            <person name="VerBerkmoes N.C."/>
            <person name="Lefsrud M."/>
            <person name="Mueller R.S."/>
            <person name="Dick G.J."/>
            <person name="Sun C.L."/>
            <person name="Wheeler K.E."/>
            <person name="Zemla A."/>
            <person name="Baker B.J."/>
            <person name="Hauser L."/>
            <person name="Land M."/>
            <person name="Shah M.B."/>
            <person name="Thelen M.P."/>
            <person name="Hettich R.L."/>
            <person name="Banfield J.F."/>
        </authorList>
    </citation>
    <scope>NUCLEOTIDE SEQUENCE [LARGE SCALE GENOMIC DNA]</scope>
</reference>
<feature type="transmembrane region" description="Helical" evidence="2">
    <location>
        <begin position="51"/>
        <end position="72"/>
    </location>
</feature>
<dbReference type="InterPro" id="IPR021768">
    <property type="entry name" value="DUF3332"/>
</dbReference>
<name>C6HWU2_9BACT</name>
<evidence type="ECO:0000256" key="2">
    <source>
        <dbReference type="SAM" id="Phobius"/>
    </source>
</evidence>
<evidence type="ECO:0000313" key="4">
    <source>
        <dbReference type="Proteomes" id="UP000009374"/>
    </source>
</evidence>
<evidence type="ECO:0000256" key="1">
    <source>
        <dbReference type="SAM" id="MobiDB-lite"/>
    </source>
</evidence>
<gene>
    <name evidence="3" type="ORF">UBAL3_82700017</name>
</gene>